<evidence type="ECO:0000256" key="1">
    <source>
        <dbReference type="ARBA" id="ARBA00010641"/>
    </source>
</evidence>
<dbReference type="SUPFAM" id="SSF88946">
    <property type="entry name" value="Sigma2 domain of RNA polymerase sigma factors"/>
    <property type="match status" value="1"/>
</dbReference>
<evidence type="ECO:0000313" key="8">
    <source>
        <dbReference type="EMBL" id="MCQ6957316.1"/>
    </source>
</evidence>
<dbReference type="PANTHER" id="PTHR43133">
    <property type="entry name" value="RNA POLYMERASE ECF-TYPE SIGMA FACTO"/>
    <property type="match status" value="1"/>
</dbReference>
<proteinExistence type="inferred from homology"/>
<dbReference type="PANTHER" id="PTHR43133:SF46">
    <property type="entry name" value="RNA POLYMERASE SIGMA-70 FACTOR ECF SUBFAMILY"/>
    <property type="match status" value="1"/>
</dbReference>
<dbReference type="Proteomes" id="UP001204376">
    <property type="component" value="Unassembled WGS sequence"/>
</dbReference>
<dbReference type="InterPro" id="IPR013324">
    <property type="entry name" value="RNA_pol_sigma_r3/r4-like"/>
</dbReference>
<dbReference type="Gene3D" id="1.10.1740.10">
    <property type="match status" value="1"/>
</dbReference>
<keyword evidence="3" id="KW-0731">Sigma factor</keyword>
<evidence type="ECO:0000256" key="2">
    <source>
        <dbReference type="ARBA" id="ARBA00023015"/>
    </source>
</evidence>
<dbReference type="Gene3D" id="1.10.10.10">
    <property type="entry name" value="Winged helix-like DNA-binding domain superfamily/Winged helix DNA-binding domain"/>
    <property type="match status" value="1"/>
</dbReference>
<gene>
    <name evidence="8" type="ORF">NPE20_05085</name>
</gene>
<dbReference type="SUPFAM" id="SSF88659">
    <property type="entry name" value="Sigma3 and sigma4 domains of RNA polymerase sigma factors"/>
    <property type="match status" value="1"/>
</dbReference>
<evidence type="ECO:0000259" key="6">
    <source>
        <dbReference type="Pfam" id="PF04542"/>
    </source>
</evidence>
<evidence type="ECO:0000256" key="5">
    <source>
        <dbReference type="SAM" id="Phobius"/>
    </source>
</evidence>
<dbReference type="InterPro" id="IPR013325">
    <property type="entry name" value="RNA_pol_sigma_r2"/>
</dbReference>
<keyword evidence="4" id="KW-0804">Transcription</keyword>
<sequence>MTKGDKMILDEQQLLLRLKKHDQEAFTVIYNTYAKKLFRYAVKIIKSSEIAEDTVHDVFVKLWNDAPSLNIESSIQPYLYKVTRNHLLNLITREGVQDRFINEIVSTTKDFTQNTEDTLVYRETLEKTMQAIDKLPAQRKLIFEMRRNNGMSHSQIARELNIADSTVNNQLVKALKYIKNHLLANGAIGVLLTALLLLKN</sequence>
<keyword evidence="5" id="KW-1133">Transmembrane helix</keyword>
<feature type="domain" description="RNA polymerase sigma-70 region 2" evidence="6">
    <location>
        <begin position="29"/>
        <end position="94"/>
    </location>
</feature>
<comment type="caution">
    <text evidence="8">The sequence shown here is derived from an EMBL/GenBank/DDBJ whole genome shotgun (WGS) entry which is preliminary data.</text>
</comment>
<evidence type="ECO:0000259" key="7">
    <source>
        <dbReference type="Pfam" id="PF08281"/>
    </source>
</evidence>
<comment type="similarity">
    <text evidence="1">Belongs to the sigma-70 factor family. ECF subfamily.</text>
</comment>
<dbReference type="InterPro" id="IPR007627">
    <property type="entry name" value="RNA_pol_sigma70_r2"/>
</dbReference>
<dbReference type="InterPro" id="IPR014284">
    <property type="entry name" value="RNA_pol_sigma-70_dom"/>
</dbReference>
<evidence type="ECO:0000256" key="4">
    <source>
        <dbReference type="ARBA" id="ARBA00023163"/>
    </source>
</evidence>
<dbReference type="CDD" id="cd06171">
    <property type="entry name" value="Sigma70_r4"/>
    <property type="match status" value="1"/>
</dbReference>
<dbReference type="Pfam" id="PF04542">
    <property type="entry name" value="Sigma70_r2"/>
    <property type="match status" value="1"/>
</dbReference>
<dbReference type="NCBIfam" id="TIGR02937">
    <property type="entry name" value="sigma70-ECF"/>
    <property type="match status" value="1"/>
</dbReference>
<reference evidence="8 9" key="1">
    <citation type="submission" date="2022-07" db="EMBL/GenBank/DDBJ databases">
        <title>Mucilaginibacter sp. JC4.</title>
        <authorList>
            <person name="Le V."/>
            <person name="Ko S.-R."/>
            <person name="Ahn C.-Y."/>
            <person name="Oh H.-M."/>
        </authorList>
    </citation>
    <scope>NUCLEOTIDE SEQUENCE [LARGE SCALE GENOMIC DNA]</scope>
    <source>
        <strain evidence="8 9">JC4</strain>
    </source>
</reference>
<dbReference type="NCBIfam" id="TIGR02985">
    <property type="entry name" value="Sig70_bacteroi1"/>
    <property type="match status" value="1"/>
</dbReference>
<dbReference type="Pfam" id="PF08281">
    <property type="entry name" value="Sigma70_r4_2"/>
    <property type="match status" value="1"/>
</dbReference>
<organism evidence="8 9">
    <name type="scientific">Mucilaginibacter aquariorum</name>
    <dbReference type="NCBI Taxonomy" id="2967225"/>
    <lineage>
        <taxon>Bacteria</taxon>
        <taxon>Pseudomonadati</taxon>
        <taxon>Bacteroidota</taxon>
        <taxon>Sphingobacteriia</taxon>
        <taxon>Sphingobacteriales</taxon>
        <taxon>Sphingobacteriaceae</taxon>
        <taxon>Mucilaginibacter</taxon>
    </lineage>
</organism>
<protein>
    <submittedName>
        <fullName evidence="8">RNA polymerase sigma-70 factor</fullName>
    </submittedName>
</protein>
<feature type="transmembrane region" description="Helical" evidence="5">
    <location>
        <begin position="182"/>
        <end position="198"/>
    </location>
</feature>
<feature type="domain" description="RNA polymerase sigma factor 70 region 4 type 2" evidence="7">
    <location>
        <begin position="127"/>
        <end position="176"/>
    </location>
</feature>
<evidence type="ECO:0000256" key="3">
    <source>
        <dbReference type="ARBA" id="ARBA00023082"/>
    </source>
</evidence>
<keyword evidence="9" id="KW-1185">Reference proteome</keyword>
<dbReference type="InterPro" id="IPR039425">
    <property type="entry name" value="RNA_pol_sigma-70-like"/>
</dbReference>
<accession>A0ABT1SY83</accession>
<evidence type="ECO:0000313" key="9">
    <source>
        <dbReference type="Proteomes" id="UP001204376"/>
    </source>
</evidence>
<keyword evidence="2" id="KW-0805">Transcription regulation</keyword>
<name>A0ABT1SY83_9SPHI</name>
<dbReference type="InterPro" id="IPR013249">
    <property type="entry name" value="RNA_pol_sigma70_r4_t2"/>
</dbReference>
<dbReference type="InterPro" id="IPR014327">
    <property type="entry name" value="RNA_pol_sigma70_bacteroid"/>
</dbReference>
<dbReference type="EMBL" id="JANHOH010000001">
    <property type="protein sequence ID" value="MCQ6957316.1"/>
    <property type="molecule type" value="Genomic_DNA"/>
</dbReference>
<keyword evidence="5" id="KW-0812">Transmembrane</keyword>
<dbReference type="InterPro" id="IPR036388">
    <property type="entry name" value="WH-like_DNA-bd_sf"/>
</dbReference>
<keyword evidence="5" id="KW-0472">Membrane</keyword>
<dbReference type="RefSeq" id="WP_256537523.1">
    <property type="nucleotide sequence ID" value="NZ_JANHOH010000001.1"/>
</dbReference>